<evidence type="ECO:0000313" key="2">
    <source>
        <dbReference type="Proteomes" id="UP000248817"/>
    </source>
</evidence>
<sequence>MPNHRFGILEFAPGRQLIQVHGSKDKDFEAGQERLQAIFQLLRGVYPDAPPFHGIISRGTETFPMVRCYREAGPGDEAENIVTGMYAFNFKPLGYTKKTPILHLLVPCEHGKYEQWKKKSVPVSRVRLQPSNIPDSHISLGSAADANCAVIYVTGY</sequence>
<reference evidence="1 2" key="1">
    <citation type="submission" date="2018-02" db="EMBL/GenBank/DDBJ databases">
        <title>The genomes of Aspergillus section Nigri reveals drivers in fungal speciation.</title>
        <authorList>
            <consortium name="DOE Joint Genome Institute"/>
            <person name="Vesth T.C."/>
            <person name="Nybo J."/>
            <person name="Theobald S."/>
            <person name="Brandl J."/>
            <person name="Frisvad J.C."/>
            <person name="Nielsen K.F."/>
            <person name="Lyhne E.K."/>
            <person name="Kogle M.E."/>
            <person name="Kuo A."/>
            <person name="Riley R."/>
            <person name="Clum A."/>
            <person name="Nolan M."/>
            <person name="Lipzen A."/>
            <person name="Salamov A."/>
            <person name="Henrissat B."/>
            <person name="Wiebenga A."/>
            <person name="De vries R.P."/>
            <person name="Grigoriev I.V."/>
            <person name="Mortensen U.H."/>
            <person name="Andersen M.R."/>
            <person name="Baker S.E."/>
        </authorList>
    </citation>
    <scope>NUCLEOTIDE SEQUENCE [LARGE SCALE GENOMIC DNA]</scope>
    <source>
        <strain evidence="1 2">CBS 114.80</strain>
    </source>
</reference>
<keyword evidence="2" id="KW-1185">Reference proteome</keyword>
<dbReference type="AlphaFoldDB" id="A0A2V5IVJ7"/>
<name>A0A2V5IVJ7_9EURO</name>
<gene>
    <name evidence="1" type="ORF">BP00DRAFT_414546</name>
</gene>
<dbReference type="EMBL" id="KZ825490">
    <property type="protein sequence ID" value="PYI32760.1"/>
    <property type="molecule type" value="Genomic_DNA"/>
</dbReference>
<accession>A0A2V5IVJ7</accession>
<evidence type="ECO:0000313" key="1">
    <source>
        <dbReference type="EMBL" id="PYI32760.1"/>
    </source>
</evidence>
<dbReference type="Proteomes" id="UP000248817">
    <property type="component" value="Unassembled WGS sequence"/>
</dbReference>
<organism evidence="1 2">
    <name type="scientific">Aspergillus indologenus CBS 114.80</name>
    <dbReference type="NCBI Taxonomy" id="1450541"/>
    <lineage>
        <taxon>Eukaryota</taxon>
        <taxon>Fungi</taxon>
        <taxon>Dikarya</taxon>
        <taxon>Ascomycota</taxon>
        <taxon>Pezizomycotina</taxon>
        <taxon>Eurotiomycetes</taxon>
        <taxon>Eurotiomycetidae</taxon>
        <taxon>Eurotiales</taxon>
        <taxon>Aspergillaceae</taxon>
        <taxon>Aspergillus</taxon>
        <taxon>Aspergillus subgen. Circumdati</taxon>
    </lineage>
</organism>
<proteinExistence type="predicted"/>
<protein>
    <submittedName>
        <fullName evidence="1">Uncharacterized protein</fullName>
    </submittedName>
</protein>